<keyword evidence="1" id="KW-1277">Toxin-antitoxin system</keyword>
<protein>
    <submittedName>
        <fullName evidence="2">Plasmid stabilization system protein ParE</fullName>
    </submittedName>
</protein>
<evidence type="ECO:0000313" key="3">
    <source>
        <dbReference type="Proteomes" id="UP000248021"/>
    </source>
</evidence>
<keyword evidence="3" id="KW-1185">Reference proteome</keyword>
<evidence type="ECO:0000256" key="1">
    <source>
        <dbReference type="ARBA" id="ARBA00022649"/>
    </source>
</evidence>
<dbReference type="Proteomes" id="UP000248021">
    <property type="component" value="Unassembled WGS sequence"/>
</dbReference>
<dbReference type="InterPro" id="IPR035093">
    <property type="entry name" value="RelE/ParE_toxin_dom_sf"/>
</dbReference>
<name>A0A2V3U0Z6_9HYPH</name>
<sequence length="105" mass="11950">MAHRVIFSPRAEAQLVKLNRDIGDRSAPGIGERYTAAIVKYCLAFSTFPHRGTRRDDIWPGLRTVGYRRRVTIAFEVVDDTVNILGVYYGGQDYEADLRDEEDEA</sequence>
<dbReference type="RefSeq" id="WP_110378701.1">
    <property type="nucleotide sequence ID" value="NZ_JAHBRY010000006.1"/>
</dbReference>
<comment type="caution">
    <text evidence="2">The sequence shown here is derived from an EMBL/GenBank/DDBJ whole genome shotgun (WGS) entry which is preliminary data.</text>
</comment>
<dbReference type="Gene3D" id="3.30.2310.20">
    <property type="entry name" value="RelE-like"/>
    <property type="match status" value="1"/>
</dbReference>
<organism evidence="2 3">
    <name type="scientific">Chelatococcus asaccharovorans</name>
    <dbReference type="NCBI Taxonomy" id="28210"/>
    <lineage>
        <taxon>Bacteria</taxon>
        <taxon>Pseudomonadati</taxon>
        <taxon>Pseudomonadota</taxon>
        <taxon>Alphaproteobacteria</taxon>
        <taxon>Hyphomicrobiales</taxon>
        <taxon>Chelatococcaceae</taxon>
        <taxon>Chelatococcus</taxon>
    </lineage>
</organism>
<dbReference type="EMBL" id="QJJK01000034">
    <property type="protein sequence ID" value="PXW50003.1"/>
    <property type="molecule type" value="Genomic_DNA"/>
</dbReference>
<reference evidence="2 3" key="1">
    <citation type="submission" date="2018-05" db="EMBL/GenBank/DDBJ databases">
        <title>Genomic Encyclopedia of Type Strains, Phase IV (KMG-IV): sequencing the most valuable type-strain genomes for metagenomic binning, comparative biology and taxonomic classification.</title>
        <authorList>
            <person name="Goeker M."/>
        </authorList>
    </citation>
    <scope>NUCLEOTIDE SEQUENCE [LARGE SCALE GENOMIC DNA]</scope>
    <source>
        <strain evidence="2 3">DSM 6462</strain>
    </source>
</reference>
<dbReference type="InterPro" id="IPR007712">
    <property type="entry name" value="RelE/ParE_toxin"/>
</dbReference>
<proteinExistence type="predicted"/>
<dbReference type="Pfam" id="PF05016">
    <property type="entry name" value="ParE_toxin"/>
    <property type="match status" value="1"/>
</dbReference>
<evidence type="ECO:0000313" key="2">
    <source>
        <dbReference type="EMBL" id="PXW50003.1"/>
    </source>
</evidence>
<gene>
    <name evidence="2" type="ORF">C7450_13410</name>
</gene>
<dbReference type="OrthoDB" id="9814952at2"/>
<accession>A0A2V3U0Z6</accession>
<dbReference type="AlphaFoldDB" id="A0A2V3U0Z6"/>